<dbReference type="InterPro" id="IPR022749">
    <property type="entry name" value="D12N6_MeTrfase_N"/>
</dbReference>
<protein>
    <recommendedName>
        <fullName evidence="3">N6 adenine-specific DNA methyltransferase N-terminal domain-containing protein</fullName>
    </recommendedName>
</protein>
<organism evidence="4 5">
    <name type="scientific">Mycoplasmopsis felis</name>
    <dbReference type="NCBI Taxonomy" id="33923"/>
    <lineage>
        <taxon>Bacteria</taxon>
        <taxon>Bacillati</taxon>
        <taxon>Mycoplasmatota</taxon>
        <taxon>Mycoplasmoidales</taxon>
        <taxon>Metamycoplasmataceae</taxon>
        <taxon>Mycoplasmopsis</taxon>
    </lineage>
</organism>
<gene>
    <name evidence="4" type="ORF">JPM2_6960</name>
</gene>
<feature type="domain" description="N6 adenine-specific DNA methyltransferase N-terminal" evidence="3">
    <location>
        <begin position="11"/>
        <end position="48"/>
    </location>
</feature>
<dbReference type="EMBL" id="AP022325">
    <property type="protein sequence ID" value="BBU48003.1"/>
    <property type="molecule type" value="Genomic_DNA"/>
</dbReference>
<dbReference type="AlphaFoldDB" id="A0A809SIJ8"/>
<dbReference type="SUPFAM" id="SSF53335">
    <property type="entry name" value="S-adenosyl-L-methionine-dependent methyltransferases"/>
    <property type="match status" value="1"/>
</dbReference>
<keyword evidence="2" id="KW-0680">Restriction system</keyword>
<dbReference type="RefSeq" id="WP_161553386.1">
    <property type="nucleotide sequence ID" value="NZ_AP022325.1"/>
</dbReference>
<evidence type="ECO:0000256" key="1">
    <source>
        <dbReference type="ARBA" id="ARBA00006594"/>
    </source>
</evidence>
<accession>A0A809SIJ8</accession>
<evidence type="ECO:0000259" key="3">
    <source>
        <dbReference type="Pfam" id="PF12161"/>
    </source>
</evidence>
<sequence length="53" mass="6258">MVNSKMSKQKLASMIWESANKLRGNLEANEYKNYILGLILYKFLSQKTNRLYD</sequence>
<evidence type="ECO:0000313" key="5">
    <source>
        <dbReference type="Proteomes" id="UP000464317"/>
    </source>
</evidence>
<comment type="similarity">
    <text evidence="1">Belongs to the N(4)/N(6)-methyltransferase family.</text>
</comment>
<proteinExistence type="inferred from homology"/>
<dbReference type="InterPro" id="IPR029063">
    <property type="entry name" value="SAM-dependent_MTases_sf"/>
</dbReference>
<dbReference type="KEGG" id="mfel:JPM2_6960"/>
<dbReference type="GO" id="GO:0009307">
    <property type="term" value="P:DNA restriction-modification system"/>
    <property type="evidence" value="ECO:0007669"/>
    <property type="project" value="UniProtKB-KW"/>
</dbReference>
<dbReference type="Gene3D" id="1.20.1260.30">
    <property type="match status" value="1"/>
</dbReference>
<dbReference type="Pfam" id="PF12161">
    <property type="entry name" value="HsdM_N"/>
    <property type="match status" value="1"/>
</dbReference>
<reference evidence="4 5" key="1">
    <citation type="submission" date="2020-01" db="EMBL/GenBank/DDBJ databases">
        <title>Complete genome sequence of Mycoplasma felis strain Myco-2.</title>
        <authorList>
            <person name="Kinoshita Y."/>
            <person name="Niwa H."/>
            <person name="Uchida-Fujii E."/>
            <person name="Nukada T."/>
        </authorList>
    </citation>
    <scope>NUCLEOTIDE SEQUENCE [LARGE SCALE GENOMIC DNA]</scope>
    <source>
        <strain evidence="4 5">Myco-2</strain>
    </source>
</reference>
<dbReference type="Proteomes" id="UP000464317">
    <property type="component" value="Chromosome"/>
</dbReference>
<keyword evidence="5" id="KW-1185">Reference proteome</keyword>
<dbReference type="InterPro" id="IPR038333">
    <property type="entry name" value="T1MK-like_N_sf"/>
</dbReference>
<name>A0A809SIJ8_9BACT</name>
<evidence type="ECO:0000313" key="4">
    <source>
        <dbReference type="EMBL" id="BBU48003.1"/>
    </source>
</evidence>
<evidence type="ECO:0000256" key="2">
    <source>
        <dbReference type="ARBA" id="ARBA00022747"/>
    </source>
</evidence>